<feature type="transmembrane region" description="Helical" evidence="1">
    <location>
        <begin position="173"/>
        <end position="193"/>
    </location>
</feature>
<evidence type="ECO:0000256" key="1">
    <source>
        <dbReference type="SAM" id="Phobius"/>
    </source>
</evidence>
<dbReference type="SUPFAM" id="SSF48317">
    <property type="entry name" value="Acid phosphatase/Vanadium-dependent haloperoxidase"/>
    <property type="match status" value="1"/>
</dbReference>
<dbReference type="Pfam" id="PF01569">
    <property type="entry name" value="PAP2"/>
    <property type="match status" value="1"/>
</dbReference>
<name>A0A558AJA1_9PSEU</name>
<evidence type="ECO:0000313" key="4">
    <source>
        <dbReference type="Proteomes" id="UP000318578"/>
    </source>
</evidence>
<dbReference type="PANTHER" id="PTHR14969">
    <property type="entry name" value="SPHINGOSINE-1-PHOSPHATE PHOSPHOHYDROLASE"/>
    <property type="match status" value="1"/>
</dbReference>
<dbReference type="AlphaFoldDB" id="A0A558AJA1"/>
<dbReference type="RefSeq" id="WP_144635513.1">
    <property type="nucleotide sequence ID" value="NZ_BNAX01000016.1"/>
</dbReference>
<sequence>MAVVVFLALLATATNLLPWGRGVDLGVHAWVVAHRQSGVVAVAAVLTSLGTSWVTIPAVALVAFATATADVRGRVVQAAAVVAVMAAGVLCRSALAAFIARPRPPRHDWAVSASGLSFPSGHSTDAALAAGLIAWLLARRLAARRVIWASAAGYAAVIGATRVYLGVHWPTDVLGGWAFAAAWLAVASIALPVTRRPDSTPR</sequence>
<feature type="domain" description="Phosphatidic acid phosphatase type 2/haloperoxidase" evidence="2">
    <location>
        <begin position="76"/>
        <end position="188"/>
    </location>
</feature>
<feature type="transmembrane region" description="Helical" evidence="1">
    <location>
        <begin position="120"/>
        <end position="138"/>
    </location>
</feature>
<dbReference type="Gene3D" id="1.20.144.10">
    <property type="entry name" value="Phosphatidic acid phosphatase type 2/haloperoxidase"/>
    <property type="match status" value="1"/>
</dbReference>
<protein>
    <submittedName>
        <fullName evidence="3">Phosphatase PAP2 family protein</fullName>
    </submittedName>
</protein>
<dbReference type="InterPro" id="IPR036938">
    <property type="entry name" value="PAP2/HPO_sf"/>
</dbReference>
<evidence type="ECO:0000259" key="2">
    <source>
        <dbReference type="SMART" id="SM00014"/>
    </source>
</evidence>
<keyword evidence="1" id="KW-0472">Membrane</keyword>
<organism evidence="3 4">
    <name type="scientific">Amycolatopsis acidiphila</name>
    <dbReference type="NCBI Taxonomy" id="715473"/>
    <lineage>
        <taxon>Bacteria</taxon>
        <taxon>Bacillati</taxon>
        <taxon>Actinomycetota</taxon>
        <taxon>Actinomycetes</taxon>
        <taxon>Pseudonocardiales</taxon>
        <taxon>Pseudonocardiaceae</taxon>
        <taxon>Amycolatopsis</taxon>
    </lineage>
</organism>
<keyword evidence="1" id="KW-1133">Transmembrane helix</keyword>
<accession>A0A558AJA1</accession>
<comment type="caution">
    <text evidence="3">The sequence shown here is derived from an EMBL/GenBank/DDBJ whole genome shotgun (WGS) entry which is preliminary data.</text>
</comment>
<keyword evidence="1" id="KW-0812">Transmembrane</keyword>
<dbReference type="OrthoDB" id="5289372at2"/>
<feature type="transmembrane region" description="Helical" evidence="1">
    <location>
        <begin position="38"/>
        <end position="66"/>
    </location>
</feature>
<feature type="transmembrane region" description="Helical" evidence="1">
    <location>
        <begin position="145"/>
        <end position="167"/>
    </location>
</feature>
<reference evidence="3 4" key="1">
    <citation type="submission" date="2019-07" db="EMBL/GenBank/DDBJ databases">
        <title>New species of Amycolatopsis and Streptomyces.</title>
        <authorList>
            <person name="Duangmal K."/>
            <person name="Teo W.F.A."/>
            <person name="Lipun K."/>
        </authorList>
    </citation>
    <scope>NUCLEOTIDE SEQUENCE [LARGE SCALE GENOMIC DNA]</scope>
    <source>
        <strain evidence="3 4">JCM 30562</strain>
    </source>
</reference>
<gene>
    <name evidence="3" type="ORF">FNH06_07160</name>
</gene>
<evidence type="ECO:0000313" key="3">
    <source>
        <dbReference type="EMBL" id="TVT24335.1"/>
    </source>
</evidence>
<dbReference type="EMBL" id="VJZA01000007">
    <property type="protein sequence ID" value="TVT24335.1"/>
    <property type="molecule type" value="Genomic_DNA"/>
</dbReference>
<proteinExistence type="predicted"/>
<dbReference type="PANTHER" id="PTHR14969:SF13">
    <property type="entry name" value="AT30094P"/>
    <property type="match status" value="1"/>
</dbReference>
<dbReference type="SMART" id="SM00014">
    <property type="entry name" value="acidPPc"/>
    <property type="match status" value="1"/>
</dbReference>
<dbReference type="InterPro" id="IPR000326">
    <property type="entry name" value="PAP2/HPO"/>
</dbReference>
<feature type="transmembrane region" description="Helical" evidence="1">
    <location>
        <begin position="78"/>
        <end position="100"/>
    </location>
</feature>
<keyword evidence="4" id="KW-1185">Reference proteome</keyword>
<dbReference type="Proteomes" id="UP000318578">
    <property type="component" value="Unassembled WGS sequence"/>
</dbReference>
<dbReference type="CDD" id="cd03392">
    <property type="entry name" value="PAP2_like_2"/>
    <property type="match status" value="1"/>
</dbReference>